<evidence type="ECO:0000313" key="2">
    <source>
        <dbReference type="EMBL" id="TAA24652.1"/>
    </source>
</evidence>
<comment type="caution">
    <text evidence="2">The sequence shown here is derived from an EMBL/GenBank/DDBJ whole genome shotgun (WGS) entry which is preliminary data.</text>
</comment>
<dbReference type="EMBL" id="SHMC01000004">
    <property type="protein sequence ID" value="TAA24652.1"/>
    <property type="molecule type" value="Genomic_DNA"/>
</dbReference>
<dbReference type="Proteomes" id="UP000294164">
    <property type="component" value="Unassembled WGS sequence"/>
</dbReference>
<accession>A0A4Q8L967</accession>
<dbReference type="SUPFAM" id="SSF47473">
    <property type="entry name" value="EF-hand"/>
    <property type="match status" value="1"/>
</dbReference>
<accession>A0A4Q8M6B8</accession>
<dbReference type="GO" id="GO:0005509">
    <property type="term" value="F:calcium ion binding"/>
    <property type="evidence" value="ECO:0007669"/>
    <property type="project" value="InterPro"/>
</dbReference>
<dbReference type="Pfam" id="PF13202">
    <property type="entry name" value="EF-hand_5"/>
    <property type="match status" value="1"/>
</dbReference>
<evidence type="ECO:0000313" key="5">
    <source>
        <dbReference type="Proteomes" id="UP000294164"/>
    </source>
</evidence>
<gene>
    <name evidence="3" type="ORF">EA655_06935</name>
    <name evidence="2" type="ORF">EA660_12195</name>
</gene>
<reference evidence="4 5" key="1">
    <citation type="submission" date="2019-02" db="EMBL/GenBank/DDBJ databases">
        <title>WGS of Pseudoxanthomonas species novum from clinical isolates.</title>
        <authorList>
            <person name="Bernier A.-M."/>
            <person name="Bernard K."/>
            <person name="Vachon A."/>
        </authorList>
    </citation>
    <scope>NUCLEOTIDE SEQUENCE [LARGE SCALE GENOMIC DNA]</scope>
    <source>
        <strain evidence="3 5">NML130969</strain>
        <strain evidence="2 4">NML171200</strain>
    </source>
</reference>
<name>A0A4Q8L967_9GAMM</name>
<dbReference type="OrthoDB" id="5461251at2"/>
<dbReference type="AlphaFoldDB" id="A0A4Q8L967"/>
<dbReference type="Proteomes" id="UP000292627">
    <property type="component" value="Unassembled WGS sequence"/>
</dbReference>
<dbReference type="InterPro" id="IPR002048">
    <property type="entry name" value="EF_hand_dom"/>
</dbReference>
<evidence type="ECO:0000313" key="3">
    <source>
        <dbReference type="EMBL" id="TAA44942.1"/>
    </source>
</evidence>
<evidence type="ECO:0000313" key="4">
    <source>
        <dbReference type="Proteomes" id="UP000292627"/>
    </source>
</evidence>
<dbReference type="PROSITE" id="PS50222">
    <property type="entry name" value="EF_HAND_2"/>
    <property type="match status" value="1"/>
</dbReference>
<protein>
    <submittedName>
        <fullName evidence="2">EF-hand domain-containing protein</fullName>
    </submittedName>
</protein>
<sequence>MLVLPGLALAAPQFGGADRAKAAEQLEARFKQADTDQDGKLTQAEAERGMPRIAKNFSKIDAAGNGYVTLDQLRAFAQQAAAAGRGN</sequence>
<dbReference type="Gene3D" id="1.10.238.10">
    <property type="entry name" value="EF-hand"/>
    <property type="match status" value="1"/>
</dbReference>
<feature type="domain" description="EF-hand" evidence="1">
    <location>
        <begin position="21"/>
        <end position="56"/>
    </location>
</feature>
<organism evidence="2 4">
    <name type="scientific">Pseudoxanthomonas winnipegensis</name>
    <dbReference type="NCBI Taxonomy" id="2480810"/>
    <lineage>
        <taxon>Bacteria</taxon>
        <taxon>Pseudomonadati</taxon>
        <taxon>Pseudomonadota</taxon>
        <taxon>Gammaproteobacteria</taxon>
        <taxon>Lysobacterales</taxon>
        <taxon>Lysobacteraceae</taxon>
        <taxon>Pseudoxanthomonas</taxon>
    </lineage>
</organism>
<dbReference type="InterPro" id="IPR011992">
    <property type="entry name" value="EF-hand-dom_pair"/>
</dbReference>
<dbReference type="EMBL" id="SHMG01000003">
    <property type="protein sequence ID" value="TAA44942.1"/>
    <property type="molecule type" value="Genomic_DNA"/>
</dbReference>
<proteinExistence type="predicted"/>
<evidence type="ECO:0000259" key="1">
    <source>
        <dbReference type="PROSITE" id="PS50222"/>
    </source>
</evidence>